<dbReference type="OrthoDB" id="9812769at2"/>
<dbReference type="InterPro" id="IPR023632">
    <property type="entry name" value="ATP_synth_F1_gsu_CS"/>
</dbReference>
<dbReference type="GO" id="GO:0005524">
    <property type="term" value="F:ATP binding"/>
    <property type="evidence" value="ECO:0007669"/>
    <property type="project" value="UniProtKB-UniRule"/>
</dbReference>
<keyword evidence="9 10" id="KW-0066">ATP synthesis</keyword>
<organism evidence="11 12">
    <name type="scientific">Gelidibacter gilvus</name>
    <dbReference type="NCBI Taxonomy" id="59602"/>
    <lineage>
        <taxon>Bacteria</taxon>
        <taxon>Pseudomonadati</taxon>
        <taxon>Bacteroidota</taxon>
        <taxon>Flavobacteriia</taxon>
        <taxon>Flavobacteriales</taxon>
        <taxon>Flavobacteriaceae</taxon>
        <taxon>Gelidibacter</taxon>
    </lineage>
</organism>
<dbReference type="AlphaFoldDB" id="A0A4Q0XMM0"/>
<dbReference type="PANTHER" id="PTHR11693:SF22">
    <property type="entry name" value="ATP SYNTHASE SUBUNIT GAMMA, MITOCHONDRIAL"/>
    <property type="match status" value="1"/>
</dbReference>
<comment type="subunit">
    <text evidence="10">F-type ATPases have 2 components, CF(1) - the catalytic core - and CF(0) - the membrane proton channel. CF(1) has five subunits: alpha(3), beta(3), gamma(1), delta(1), epsilon(1). CF(0) has three main subunits: a, b and c.</text>
</comment>
<evidence type="ECO:0000256" key="3">
    <source>
        <dbReference type="ARBA" id="ARBA00007681"/>
    </source>
</evidence>
<evidence type="ECO:0000256" key="8">
    <source>
        <dbReference type="ARBA" id="ARBA00023196"/>
    </source>
</evidence>
<evidence type="ECO:0000256" key="2">
    <source>
        <dbReference type="ARBA" id="ARBA00004170"/>
    </source>
</evidence>
<protein>
    <recommendedName>
        <fullName evidence="10">ATP synthase gamma chain</fullName>
    </recommendedName>
    <alternativeName>
        <fullName evidence="10">ATP synthase F1 sector gamma subunit</fullName>
    </alternativeName>
    <alternativeName>
        <fullName evidence="10">F-ATPase gamma subunit</fullName>
    </alternativeName>
</protein>
<accession>A0A4Q0XMM0</accession>
<keyword evidence="5 10" id="KW-0375">Hydrogen ion transport</keyword>
<comment type="similarity">
    <text evidence="3 10">Belongs to the ATPase gamma chain family.</text>
</comment>
<dbReference type="HAMAP" id="MF_00815">
    <property type="entry name" value="ATP_synth_gamma_bact"/>
    <property type="match status" value="1"/>
</dbReference>
<dbReference type="EMBL" id="SDDZ01000001">
    <property type="protein sequence ID" value="RXJ52476.1"/>
    <property type="molecule type" value="Genomic_DNA"/>
</dbReference>
<comment type="subcellular location">
    <subcellularLocation>
        <location evidence="10">Cell membrane</location>
        <topology evidence="10">Peripheral membrane protein</topology>
    </subcellularLocation>
    <subcellularLocation>
        <location evidence="2">Membrane</location>
        <topology evidence="2">Peripheral membrane protein</topology>
    </subcellularLocation>
</comment>
<gene>
    <name evidence="10 11" type="primary">atpG</name>
    <name evidence="11" type="ORF">ESZ48_01905</name>
</gene>
<dbReference type="Pfam" id="PF00231">
    <property type="entry name" value="ATP-synt"/>
    <property type="match status" value="1"/>
</dbReference>
<dbReference type="RefSeq" id="WP_129015610.1">
    <property type="nucleotide sequence ID" value="NZ_SDDZ01000001.1"/>
</dbReference>
<name>A0A4Q0XMM0_9FLAO</name>
<evidence type="ECO:0000256" key="5">
    <source>
        <dbReference type="ARBA" id="ARBA00022781"/>
    </source>
</evidence>
<evidence type="ECO:0000256" key="7">
    <source>
        <dbReference type="ARBA" id="ARBA00023136"/>
    </source>
</evidence>
<evidence type="ECO:0000256" key="1">
    <source>
        <dbReference type="ARBA" id="ARBA00003456"/>
    </source>
</evidence>
<evidence type="ECO:0000256" key="9">
    <source>
        <dbReference type="ARBA" id="ARBA00023310"/>
    </source>
</evidence>
<dbReference type="InterPro" id="IPR000131">
    <property type="entry name" value="ATP_synth_F1_gsu"/>
</dbReference>
<keyword evidence="6 10" id="KW-0406">Ion transport</keyword>
<evidence type="ECO:0000313" key="12">
    <source>
        <dbReference type="Proteomes" id="UP000289792"/>
    </source>
</evidence>
<dbReference type="GO" id="GO:0042777">
    <property type="term" value="P:proton motive force-driven plasma membrane ATP synthesis"/>
    <property type="evidence" value="ECO:0007669"/>
    <property type="project" value="UniProtKB-UniRule"/>
</dbReference>
<dbReference type="GO" id="GO:0045259">
    <property type="term" value="C:proton-transporting ATP synthase complex"/>
    <property type="evidence" value="ECO:0007669"/>
    <property type="project" value="UniProtKB-KW"/>
</dbReference>
<dbReference type="SUPFAM" id="SSF52943">
    <property type="entry name" value="ATP synthase (F1-ATPase), gamma subunit"/>
    <property type="match status" value="1"/>
</dbReference>
<dbReference type="Gene3D" id="3.40.1380.10">
    <property type="match status" value="1"/>
</dbReference>
<reference evidence="11 12" key="1">
    <citation type="submission" date="2019-01" db="EMBL/GenBank/DDBJ databases">
        <title>Genome sequence of the Antarctic species Gelidibacter gilvus ACAM 158(T).</title>
        <authorList>
            <person name="Bowman J.P."/>
        </authorList>
    </citation>
    <scope>NUCLEOTIDE SEQUENCE [LARGE SCALE GENOMIC DNA]</scope>
    <source>
        <strain evidence="11 12">IC158</strain>
    </source>
</reference>
<evidence type="ECO:0000256" key="4">
    <source>
        <dbReference type="ARBA" id="ARBA00022448"/>
    </source>
</evidence>
<keyword evidence="8 10" id="KW-0139">CF(1)</keyword>
<dbReference type="FunFam" id="1.10.287.80:FF:000019">
    <property type="entry name" value="ATP synthase gamma chain"/>
    <property type="match status" value="1"/>
</dbReference>
<dbReference type="Gene3D" id="1.10.287.80">
    <property type="entry name" value="ATP synthase, gamma subunit, helix hairpin domain"/>
    <property type="match status" value="1"/>
</dbReference>
<comment type="function">
    <text evidence="1 10">Produces ATP from ADP in the presence of a proton gradient across the membrane. The gamma chain is believed to be important in regulating ATPase activity and the flow of protons through the CF(0) complex.</text>
</comment>
<proteinExistence type="inferred from homology"/>
<evidence type="ECO:0000256" key="6">
    <source>
        <dbReference type="ARBA" id="ARBA00023065"/>
    </source>
</evidence>
<dbReference type="NCBIfam" id="TIGR01146">
    <property type="entry name" value="ATPsyn_F1gamma"/>
    <property type="match status" value="1"/>
</dbReference>
<comment type="caution">
    <text evidence="11">The sequence shown here is derived from an EMBL/GenBank/DDBJ whole genome shotgun (WGS) entry which is preliminary data.</text>
</comment>
<dbReference type="PRINTS" id="PR00126">
    <property type="entry name" value="ATPASEGAMMA"/>
</dbReference>
<sequence>MANLKEIRNRITSVSSTMQITSAMKMVSAAKLKKAQDAITAMRPYSDKLTELLQTLSATLDADSGSEFAEQRDVQNVTLVSVTSNRGLAGAFNSNIIKETNRLIKEEYAGKNVSVFAIGKKTSDAFKKGDRVIANKSDVFDDLTFDNVAEIADLLMEHFLTEKTDKIVLVYNKFKNAATQEIMSEQFLPIVPIEGDEEIDTDYIFEPSKAEIVKELIPKSLKTQLYKALRDSFASEHGARMTAMHKATDNATELRDQLKLTYNKARQAAITNEILEIVGGAEALNN</sequence>
<dbReference type="CDD" id="cd12151">
    <property type="entry name" value="F1-ATPase_gamma"/>
    <property type="match status" value="1"/>
</dbReference>
<keyword evidence="7 10" id="KW-0472">Membrane</keyword>
<dbReference type="InterPro" id="IPR035968">
    <property type="entry name" value="ATP_synth_F1_ATPase_gsu"/>
</dbReference>
<dbReference type="Proteomes" id="UP000289792">
    <property type="component" value="Unassembled WGS sequence"/>
</dbReference>
<evidence type="ECO:0000313" key="11">
    <source>
        <dbReference type="EMBL" id="RXJ52476.1"/>
    </source>
</evidence>
<dbReference type="GO" id="GO:0046933">
    <property type="term" value="F:proton-transporting ATP synthase activity, rotational mechanism"/>
    <property type="evidence" value="ECO:0007669"/>
    <property type="project" value="UniProtKB-UniRule"/>
</dbReference>
<keyword evidence="10" id="KW-1003">Cell membrane</keyword>
<keyword evidence="12" id="KW-1185">Reference proteome</keyword>
<evidence type="ECO:0000256" key="10">
    <source>
        <dbReference type="HAMAP-Rule" id="MF_00815"/>
    </source>
</evidence>
<dbReference type="PANTHER" id="PTHR11693">
    <property type="entry name" value="ATP SYNTHASE GAMMA CHAIN"/>
    <property type="match status" value="1"/>
</dbReference>
<dbReference type="GO" id="GO:0005886">
    <property type="term" value="C:plasma membrane"/>
    <property type="evidence" value="ECO:0007669"/>
    <property type="project" value="UniProtKB-SubCell"/>
</dbReference>
<keyword evidence="4 10" id="KW-0813">Transport</keyword>
<dbReference type="PROSITE" id="PS00153">
    <property type="entry name" value="ATPASE_GAMMA"/>
    <property type="match status" value="1"/>
</dbReference>